<dbReference type="EMBL" id="CALSDN010000009">
    <property type="protein sequence ID" value="CAH6722352.1"/>
    <property type="molecule type" value="Genomic_DNA"/>
</dbReference>
<accession>A0ACA9YBR4</accession>
<organism evidence="1 2">
    <name type="scientific">[Candida] jaroonii</name>
    <dbReference type="NCBI Taxonomy" id="467808"/>
    <lineage>
        <taxon>Eukaryota</taxon>
        <taxon>Fungi</taxon>
        <taxon>Dikarya</taxon>
        <taxon>Ascomycota</taxon>
        <taxon>Saccharomycotina</taxon>
        <taxon>Pichiomycetes</taxon>
        <taxon>Debaryomycetaceae</taxon>
        <taxon>Yamadazyma</taxon>
    </lineage>
</organism>
<name>A0ACA9YBR4_9ASCO</name>
<proteinExistence type="predicted"/>
<evidence type="ECO:0000313" key="1">
    <source>
        <dbReference type="EMBL" id="CAH6722352.1"/>
    </source>
</evidence>
<comment type="caution">
    <text evidence="1">The sequence shown here is derived from an EMBL/GenBank/DDBJ whole genome shotgun (WGS) entry which is preliminary data.</text>
</comment>
<keyword evidence="2" id="KW-1185">Reference proteome</keyword>
<dbReference type="Proteomes" id="UP001152531">
    <property type="component" value="Unassembled WGS sequence"/>
</dbReference>
<sequence length="296" mass="34748">MLTEINPNISINNSKEEFLKSGLNNPKTITEDISKQTNQFESLKFQYLEQEARDKFLRVLLNNDPITIKHEELNKTQIETQQTIQQETMLTLEMNEKQSQVDEMTKELLDLNDKFNEKYQRNMELLKKMEHLEKEIDFMDVDKYLLDEVELDNFTSLEDYIRTQNEKVYDGKALLRQLDDDIKYKNQKFAEQSDIISELNQVLNDLLLSNNHSIKSENNNIGKWINEINKILSKFTTVKFDIVINEVIEIIVGSSYFKLEKSNLSLIESNCSIDPIKFDTEDRIDSISKIIVELSS</sequence>
<protein>
    <submittedName>
        <fullName evidence="1">Uncharacterized protein</fullName>
    </submittedName>
</protein>
<reference evidence="1" key="1">
    <citation type="submission" date="2022-06" db="EMBL/GenBank/DDBJ databases">
        <authorList>
            <person name="Legras J.-L."/>
            <person name="Devillers H."/>
            <person name="Grondin C."/>
        </authorList>
    </citation>
    <scope>NUCLEOTIDE SEQUENCE</scope>
    <source>
        <strain evidence="1">CLIB 1444</strain>
    </source>
</reference>
<gene>
    <name evidence="1" type="ORF">CLIB1444_09S01684</name>
</gene>
<evidence type="ECO:0000313" key="2">
    <source>
        <dbReference type="Proteomes" id="UP001152531"/>
    </source>
</evidence>